<name>A0AC61RBW1_9BACT</name>
<gene>
    <name evidence="1" type="ORF">E5331_17760</name>
</gene>
<sequence>MTRTSLSLAILLSAAALQAPDAAACTNLIAGPKATTDGSVFMTYSADSHNLYGMLNHTPAAKHAPGAMRKVVEWDTSKPLGEIPQPAETYNVVGNINEFQVAIGESTWGGHEELVDTTGNSIIDYGSLIQIALERSKTAREAIKVMTDLVDKYGYASSGESFSIADKNEVWVMEMIGKGAEKGAVWIAVRIPDNAISGHANEPRIRKVDFKDKENVMHSKDVISFARRRGYFNGKDADFSFADAYSTHDSGTRRGCDGRVWSYFRRFNKDADKYFAWCNYDSNEPMPLYIIPDRKLSLEDMQASMRDQFQGTPFDMTKDVGSGPNHVPYRWRPMEYEVDGKTYCMERAIATQQTGWSFISQTRADMPDEIGGVIWFGTDDTNSTVYMPFYCSMTEVPAELAPGDINTFSFDSNFWMTNWVANQAYNRYDLMIPDIRKVQGGLEKKYISSRASREKELKSMLDRGDKAALVASVNSEGKAIAKEATDAYRDLGQYLFVKFMDGNMKKTDENGNFIKSEYGLPVYPTFPGYDKKYYENIVKESGDHFLVK</sequence>
<evidence type="ECO:0000313" key="2">
    <source>
        <dbReference type="Proteomes" id="UP000306319"/>
    </source>
</evidence>
<proteinExistence type="predicted"/>
<accession>A0AC61RBW1</accession>
<protein>
    <submittedName>
        <fullName evidence="1">Dipeptidase</fullName>
    </submittedName>
</protein>
<dbReference type="Proteomes" id="UP000306319">
    <property type="component" value="Unassembled WGS sequence"/>
</dbReference>
<dbReference type="EMBL" id="SRYB01000038">
    <property type="protein sequence ID" value="TGY76614.1"/>
    <property type="molecule type" value="Genomic_DNA"/>
</dbReference>
<comment type="caution">
    <text evidence="1">The sequence shown here is derived from an EMBL/GenBank/DDBJ whole genome shotgun (WGS) entry which is preliminary data.</text>
</comment>
<organism evidence="1 2">
    <name type="scientific">Lepagella muris</name>
    <dbReference type="NCBI Taxonomy" id="3032870"/>
    <lineage>
        <taxon>Bacteria</taxon>
        <taxon>Pseudomonadati</taxon>
        <taxon>Bacteroidota</taxon>
        <taxon>Bacteroidia</taxon>
        <taxon>Bacteroidales</taxon>
        <taxon>Muribaculaceae</taxon>
        <taxon>Lepagella</taxon>
    </lineage>
</organism>
<keyword evidence="2" id="KW-1185">Reference proteome</keyword>
<reference evidence="1" key="1">
    <citation type="submission" date="2019-04" db="EMBL/GenBank/DDBJ databases">
        <title>Microbes associate with the intestines of laboratory mice.</title>
        <authorList>
            <person name="Navarre W."/>
            <person name="Wong E."/>
            <person name="Huang K."/>
            <person name="Tropini C."/>
            <person name="Ng K."/>
            <person name="Yu B."/>
        </authorList>
    </citation>
    <scope>NUCLEOTIDE SEQUENCE</scope>
    <source>
        <strain evidence="1">NM04_E33</strain>
    </source>
</reference>
<evidence type="ECO:0000313" key="1">
    <source>
        <dbReference type="EMBL" id="TGY76614.1"/>
    </source>
</evidence>